<dbReference type="AlphaFoldDB" id="A0A2K2CP56"/>
<accession>A0A2K2CP56</accession>
<keyword evidence="3" id="KW-1185">Reference proteome</keyword>
<sequence>MPVALCSRLFLLSDFGIRVGESLHVFMLSDSGQIKEPDYALCLVLCDVDLISSVTSPMPAQFYCVCAIQSAEPQREEHVMVTRPTSRNWALGLFFVSSLDTLLPLAMSYEAHK</sequence>
<organism evidence="1">
    <name type="scientific">Brachypodium distachyon</name>
    <name type="common">Purple false brome</name>
    <name type="synonym">Trachynia distachya</name>
    <dbReference type="NCBI Taxonomy" id="15368"/>
    <lineage>
        <taxon>Eukaryota</taxon>
        <taxon>Viridiplantae</taxon>
        <taxon>Streptophyta</taxon>
        <taxon>Embryophyta</taxon>
        <taxon>Tracheophyta</taxon>
        <taxon>Spermatophyta</taxon>
        <taxon>Magnoliopsida</taxon>
        <taxon>Liliopsida</taxon>
        <taxon>Poales</taxon>
        <taxon>Poaceae</taxon>
        <taxon>BOP clade</taxon>
        <taxon>Pooideae</taxon>
        <taxon>Stipodae</taxon>
        <taxon>Brachypodieae</taxon>
        <taxon>Brachypodium</taxon>
    </lineage>
</organism>
<protein>
    <submittedName>
        <fullName evidence="1 2">Uncharacterized protein</fullName>
    </submittedName>
</protein>
<dbReference type="ExpressionAtlas" id="A0A2K2CP56">
    <property type="expression patterns" value="baseline and differential"/>
</dbReference>
<reference evidence="2" key="3">
    <citation type="submission" date="2018-08" db="UniProtKB">
        <authorList>
            <consortium name="EnsemblPlants"/>
        </authorList>
    </citation>
    <scope>IDENTIFICATION</scope>
    <source>
        <strain evidence="2">cv. Bd21</strain>
    </source>
</reference>
<evidence type="ECO:0000313" key="2">
    <source>
        <dbReference type="EnsemblPlants" id="PNT63818"/>
    </source>
</evidence>
<dbReference type="EMBL" id="CM000883">
    <property type="protein sequence ID" value="PNT63818.1"/>
    <property type="molecule type" value="Genomic_DNA"/>
</dbReference>
<name>A0A2K2CP56_BRADI</name>
<dbReference type="Proteomes" id="UP000008810">
    <property type="component" value="Chromosome 4"/>
</dbReference>
<gene>
    <name evidence="1" type="ORF">BRADI_4g21274v3</name>
</gene>
<proteinExistence type="predicted"/>
<reference evidence="1" key="2">
    <citation type="submission" date="2017-06" db="EMBL/GenBank/DDBJ databases">
        <title>WGS assembly of Brachypodium distachyon.</title>
        <authorList>
            <consortium name="The International Brachypodium Initiative"/>
            <person name="Lucas S."/>
            <person name="Harmon-Smith M."/>
            <person name="Lail K."/>
            <person name="Tice H."/>
            <person name="Grimwood J."/>
            <person name="Bruce D."/>
            <person name="Barry K."/>
            <person name="Shu S."/>
            <person name="Lindquist E."/>
            <person name="Wang M."/>
            <person name="Pitluck S."/>
            <person name="Vogel J.P."/>
            <person name="Garvin D.F."/>
            <person name="Mockler T.C."/>
            <person name="Schmutz J."/>
            <person name="Rokhsar D."/>
            <person name="Bevan M.W."/>
        </authorList>
    </citation>
    <scope>NUCLEOTIDE SEQUENCE</scope>
    <source>
        <strain evidence="1">Bd21</strain>
    </source>
</reference>
<evidence type="ECO:0000313" key="1">
    <source>
        <dbReference type="EMBL" id="PNT63818.1"/>
    </source>
</evidence>
<dbReference type="EnsemblPlants" id="PNT63818">
    <property type="protein sequence ID" value="PNT63818"/>
    <property type="gene ID" value="BRADI_4g21274v3"/>
</dbReference>
<reference evidence="1 2" key="1">
    <citation type="journal article" date="2010" name="Nature">
        <title>Genome sequencing and analysis of the model grass Brachypodium distachyon.</title>
        <authorList>
            <consortium name="International Brachypodium Initiative"/>
        </authorList>
    </citation>
    <scope>NUCLEOTIDE SEQUENCE [LARGE SCALE GENOMIC DNA]</scope>
    <source>
        <strain evidence="1 2">Bd21</strain>
    </source>
</reference>
<dbReference type="Gramene" id="PNT63818">
    <property type="protein sequence ID" value="PNT63818"/>
    <property type="gene ID" value="BRADI_4g21274v3"/>
</dbReference>
<evidence type="ECO:0000313" key="3">
    <source>
        <dbReference type="Proteomes" id="UP000008810"/>
    </source>
</evidence>